<dbReference type="AlphaFoldDB" id="A0A371FWK2"/>
<evidence type="ECO:0000256" key="1">
    <source>
        <dbReference type="SAM" id="Phobius"/>
    </source>
</evidence>
<evidence type="ECO:0000313" key="2">
    <source>
        <dbReference type="EMBL" id="RDX82727.1"/>
    </source>
</evidence>
<feature type="transmembrane region" description="Helical" evidence="1">
    <location>
        <begin position="6"/>
        <end position="28"/>
    </location>
</feature>
<name>A0A371FWK2_MUCPR</name>
<keyword evidence="1" id="KW-1133">Transmembrane helix</keyword>
<protein>
    <submittedName>
        <fullName evidence="2">Uncharacterized protein</fullName>
    </submittedName>
</protein>
<gene>
    <name evidence="2" type="ORF">CR513_36447</name>
</gene>
<accession>A0A371FWK2</accession>
<sequence>MVSLYQTPFCLILTYLQHELLLLIFNYIEAILGRRMMKIRGFLLVRVSYVSEAGGMLPCFTLVCNGLFQFVEELSNPENMPSCKKHDLRLAKFELENA</sequence>
<comment type="caution">
    <text evidence="2">The sequence shown here is derived from an EMBL/GenBank/DDBJ whole genome shotgun (WGS) entry which is preliminary data.</text>
</comment>
<keyword evidence="3" id="KW-1185">Reference proteome</keyword>
<dbReference type="EMBL" id="QJKJ01007569">
    <property type="protein sequence ID" value="RDX82727.1"/>
    <property type="molecule type" value="Genomic_DNA"/>
</dbReference>
<organism evidence="2 3">
    <name type="scientific">Mucuna pruriens</name>
    <name type="common">Velvet bean</name>
    <name type="synonym">Dolichos pruriens</name>
    <dbReference type="NCBI Taxonomy" id="157652"/>
    <lineage>
        <taxon>Eukaryota</taxon>
        <taxon>Viridiplantae</taxon>
        <taxon>Streptophyta</taxon>
        <taxon>Embryophyta</taxon>
        <taxon>Tracheophyta</taxon>
        <taxon>Spermatophyta</taxon>
        <taxon>Magnoliopsida</taxon>
        <taxon>eudicotyledons</taxon>
        <taxon>Gunneridae</taxon>
        <taxon>Pentapetalae</taxon>
        <taxon>rosids</taxon>
        <taxon>fabids</taxon>
        <taxon>Fabales</taxon>
        <taxon>Fabaceae</taxon>
        <taxon>Papilionoideae</taxon>
        <taxon>50 kb inversion clade</taxon>
        <taxon>NPAAA clade</taxon>
        <taxon>indigoferoid/millettioid clade</taxon>
        <taxon>Phaseoleae</taxon>
        <taxon>Mucuna</taxon>
    </lineage>
</organism>
<feature type="non-terminal residue" evidence="2">
    <location>
        <position position="1"/>
    </location>
</feature>
<proteinExistence type="predicted"/>
<dbReference type="Proteomes" id="UP000257109">
    <property type="component" value="Unassembled WGS sequence"/>
</dbReference>
<keyword evidence="1" id="KW-0472">Membrane</keyword>
<reference evidence="2" key="1">
    <citation type="submission" date="2018-05" db="EMBL/GenBank/DDBJ databases">
        <title>Draft genome of Mucuna pruriens seed.</title>
        <authorList>
            <person name="Nnadi N.E."/>
            <person name="Vos R."/>
            <person name="Hasami M.H."/>
            <person name="Devisetty U.K."/>
            <person name="Aguiy J.C."/>
        </authorList>
    </citation>
    <scope>NUCLEOTIDE SEQUENCE [LARGE SCALE GENOMIC DNA]</scope>
    <source>
        <strain evidence="2">JCA_2017</strain>
    </source>
</reference>
<evidence type="ECO:0000313" key="3">
    <source>
        <dbReference type="Proteomes" id="UP000257109"/>
    </source>
</evidence>
<keyword evidence="1" id="KW-0812">Transmembrane</keyword>